<protein>
    <submittedName>
        <fullName evidence="1">Uncharacterized protein</fullName>
    </submittedName>
</protein>
<name>A0ABQ0KUL0_MYCCL</name>
<keyword evidence="2" id="KW-1185">Reference proteome</keyword>
<dbReference type="Proteomes" id="UP000815677">
    <property type="component" value="Unassembled WGS sequence"/>
</dbReference>
<evidence type="ECO:0000313" key="2">
    <source>
        <dbReference type="Proteomes" id="UP000815677"/>
    </source>
</evidence>
<reference evidence="1" key="1">
    <citation type="submission" date="2014-09" db="EMBL/GenBank/DDBJ databases">
        <title>Genome sequence of the luminous mushroom Mycena chlorophos for searching fungal bioluminescence genes.</title>
        <authorList>
            <person name="Tanaka Y."/>
            <person name="Kasuga D."/>
            <person name="Oba Y."/>
            <person name="Hase S."/>
            <person name="Sato K."/>
            <person name="Oba Y."/>
            <person name="Sakakibara Y."/>
        </authorList>
    </citation>
    <scope>NUCLEOTIDE SEQUENCE</scope>
</reference>
<proteinExistence type="predicted"/>
<gene>
    <name evidence="1" type="ORF">MCHLO_00108</name>
</gene>
<organism evidence="1 2">
    <name type="scientific">Mycena chlorophos</name>
    <name type="common">Agaric fungus</name>
    <name type="synonym">Agaricus chlorophos</name>
    <dbReference type="NCBI Taxonomy" id="658473"/>
    <lineage>
        <taxon>Eukaryota</taxon>
        <taxon>Fungi</taxon>
        <taxon>Dikarya</taxon>
        <taxon>Basidiomycota</taxon>
        <taxon>Agaricomycotina</taxon>
        <taxon>Agaricomycetes</taxon>
        <taxon>Agaricomycetidae</taxon>
        <taxon>Agaricales</taxon>
        <taxon>Marasmiineae</taxon>
        <taxon>Mycenaceae</taxon>
        <taxon>Mycena</taxon>
    </lineage>
</organism>
<evidence type="ECO:0000313" key="1">
    <source>
        <dbReference type="EMBL" id="GAT42393.1"/>
    </source>
</evidence>
<sequence>MLNNTSSDRLERPVLGGYASSFGDAVQARRGCVGLRGQSLSGRVEGAGRGRLCVEDGRMRHGPGERAPSVIQWTLTAIFRFHTEQDSIQLFGKVGRLQGLRGEVDVDACTRVDKAHLAEATRRVASGAVTHHLLAHWPQTRRGRLQRAQTTRPSLPAIQATQSTSALLGGARPRHRGAPVCRPHTFRVRAGHGADLVRFVPASLRTAAARDRRGIDADELAHRAAAAPQGAGGARGQGGECAV</sequence>
<dbReference type="EMBL" id="DF837865">
    <property type="protein sequence ID" value="GAT42393.1"/>
    <property type="molecule type" value="Genomic_DNA"/>
</dbReference>
<accession>A0ABQ0KUL0</accession>